<evidence type="ECO:0000313" key="4">
    <source>
        <dbReference type="EMBL" id="GMI45824.1"/>
    </source>
</evidence>
<protein>
    <submittedName>
        <fullName evidence="4">Uncharacterized protein</fullName>
    </submittedName>
</protein>
<accession>A0A9W7GHF9</accession>
<dbReference type="InterPro" id="IPR050895">
    <property type="entry name" value="XK-related_scramblase"/>
</dbReference>
<dbReference type="Proteomes" id="UP001165065">
    <property type="component" value="Unassembled WGS sequence"/>
</dbReference>
<feature type="transmembrane region" description="Helical" evidence="3">
    <location>
        <begin position="153"/>
        <end position="174"/>
    </location>
</feature>
<proteinExistence type="predicted"/>
<dbReference type="EMBL" id="BRYA01000266">
    <property type="protein sequence ID" value="GMI45824.1"/>
    <property type="molecule type" value="Genomic_DNA"/>
</dbReference>
<reference evidence="5" key="1">
    <citation type="journal article" date="2023" name="Commun. Biol.">
        <title>Genome analysis of Parmales, the sister group of diatoms, reveals the evolutionary specialization of diatoms from phago-mixotrophs to photoautotrophs.</title>
        <authorList>
            <person name="Ban H."/>
            <person name="Sato S."/>
            <person name="Yoshikawa S."/>
            <person name="Yamada K."/>
            <person name="Nakamura Y."/>
            <person name="Ichinomiya M."/>
            <person name="Sato N."/>
            <person name="Blanc-Mathieu R."/>
            <person name="Endo H."/>
            <person name="Kuwata A."/>
            <person name="Ogata H."/>
        </authorList>
    </citation>
    <scope>NUCLEOTIDE SEQUENCE [LARGE SCALE GENOMIC DNA]</scope>
</reference>
<feature type="transmembrane region" description="Helical" evidence="3">
    <location>
        <begin position="113"/>
        <end position="133"/>
    </location>
</feature>
<gene>
    <name evidence="4" type="ORF">TrCOL_g4069</name>
</gene>
<feature type="transmembrane region" description="Helical" evidence="3">
    <location>
        <begin position="336"/>
        <end position="356"/>
    </location>
</feature>
<keyword evidence="3" id="KW-0472">Membrane</keyword>
<organism evidence="4 5">
    <name type="scientific">Triparma columacea</name>
    <dbReference type="NCBI Taxonomy" id="722753"/>
    <lineage>
        <taxon>Eukaryota</taxon>
        <taxon>Sar</taxon>
        <taxon>Stramenopiles</taxon>
        <taxon>Ochrophyta</taxon>
        <taxon>Bolidophyceae</taxon>
        <taxon>Parmales</taxon>
        <taxon>Triparmaceae</taxon>
        <taxon>Triparma</taxon>
    </lineage>
</organism>
<feature type="transmembrane region" description="Helical" evidence="3">
    <location>
        <begin position="443"/>
        <end position="463"/>
    </location>
</feature>
<evidence type="ECO:0000256" key="1">
    <source>
        <dbReference type="SAM" id="Coils"/>
    </source>
</evidence>
<dbReference type="GO" id="GO:0016020">
    <property type="term" value="C:membrane"/>
    <property type="evidence" value="ECO:0007669"/>
    <property type="project" value="TreeGrafter"/>
</dbReference>
<keyword evidence="1" id="KW-0175">Coiled coil</keyword>
<sequence>MPSSKVSDETAKNESHHSSVRRTFIDNGTPFPAYHRDYRRISLRQGSRGGSFVTTKASIGIVNEMFIEIVKSSSKNLQLAIGEFCDEVLPDDNQLAREILMDLAPKIKPGMKLARIGLAVRMLVSISLTYADLITDFLVLKEYGEGGDETSKYFRISIVILAVSTFINVLIAWITSANKGVKTAIKNVTIALFQLNPLVHGLSVWRGLDQSEEDVIQPIVAFTLVRVCELLFEVLPEAVLQIFVVYRSDDISWVMACSILSSVASAAFIMSDANMMAERHLMNQQRQGPYSHPLYGFIPSQDSAFWAINTGMFLFYAGYFACNLMALSAALTVFNWYYIALFMGCEFLLYLGAMVGRGQLILAAQPPGASSASAVGHIVFYLAMCTCPMFQLRSDGGFLGGGWYFCMIVYKLLSSAAIVTSATSHFPKIDGTEVSVVADTIQTILITALSISIFGATLFLCYVESSNRWTFYSSRQTGPAHLKWCFDAHTLIDGAETMDQQKAMLMMGLHPSYFDKDKVKEWLLELESDVGILGEDDKKLPRGCGDFSGHSLDSFFTKIQKAIAYYNDTESLAEVEAHLDKVKKEVDEREVVGRMASLKSFSSIKGEEIERPSSPRDEEILLLKSVIAEAHSQSDEKDAKISRMEKEIAHLRHELTKHPT</sequence>
<dbReference type="OrthoDB" id="204107at2759"/>
<evidence type="ECO:0000256" key="2">
    <source>
        <dbReference type="SAM" id="MobiDB-lite"/>
    </source>
</evidence>
<keyword evidence="5" id="KW-1185">Reference proteome</keyword>
<feature type="coiled-coil region" evidence="1">
    <location>
        <begin position="627"/>
        <end position="654"/>
    </location>
</feature>
<feature type="compositionally biased region" description="Basic and acidic residues" evidence="2">
    <location>
        <begin position="1"/>
        <end position="17"/>
    </location>
</feature>
<dbReference type="PANTHER" id="PTHR16024">
    <property type="entry name" value="XK-RELATED PROTEIN"/>
    <property type="match status" value="1"/>
</dbReference>
<name>A0A9W7GHF9_9STRA</name>
<feature type="region of interest" description="Disordered" evidence="2">
    <location>
        <begin position="1"/>
        <end position="24"/>
    </location>
</feature>
<evidence type="ECO:0000256" key="3">
    <source>
        <dbReference type="SAM" id="Phobius"/>
    </source>
</evidence>
<dbReference type="AlphaFoldDB" id="A0A9W7GHF9"/>
<feature type="transmembrane region" description="Helical" evidence="3">
    <location>
        <begin position="304"/>
        <end position="324"/>
    </location>
</feature>
<dbReference type="PANTHER" id="PTHR16024:SF6">
    <property type="entry name" value="XK-RELATED PROTEIN"/>
    <property type="match status" value="1"/>
</dbReference>
<feature type="transmembrane region" description="Helical" evidence="3">
    <location>
        <begin position="368"/>
        <end position="390"/>
    </location>
</feature>
<evidence type="ECO:0000313" key="5">
    <source>
        <dbReference type="Proteomes" id="UP001165065"/>
    </source>
</evidence>
<comment type="caution">
    <text evidence="4">The sequence shown here is derived from an EMBL/GenBank/DDBJ whole genome shotgun (WGS) entry which is preliminary data.</text>
</comment>
<feature type="transmembrane region" description="Helical" evidence="3">
    <location>
        <begin position="251"/>
        <end position="270"/>
    </location>
</feature>
<keyword evidence="3" id="KW-1133">Transmembrane helix</keyword>
<feature type="transmembrane region" description="Helical" evidence="3">
    <location>
        <begin position="402"/>
        <end position="423"/>
    </location>
</feature>
<keyword evidence="3" id="KW-0812">Transmembrane</keyword>